<sequence>NICFCSSNLKKQLIHKTGVKEINIRAVLCCPVSFNDVQKEATLRAAQYAGIDVVKLIPEPTAAFYFYGIQKHAFNIENDITKKDTKVPTRYPKMPTEINEGIFLTFDFGGGTLDTTVAQLKNSKITFLAVNGDPKLGGIDIDLKLTEIVKMRWKKEDENRFNTVFFVGKKLTPSNEKILKRREYRLRKLVEKAKIALSIAQQSVVDLSEFYCGVDIDDDVKTPNIAISKEDIEIGCKNIFQRCLNLVAQTLLESKVPKNKLTKILLVGGSSQMPYVQTLLEKEYGKIVLKDCDCNVVVAEGAALYCRNMALHGETNVNEITCNEIEMSGVDSTNKKVVVPIIEKGTKIPFSNTFPVFPIRNDVIVELYENKKKIGVFVIDKIQKKTKNELFECEVKINTFGILEVKCIGENRCAVNVDRERIQTESEDMKKKKDYIESFLSC</sequence>
<dbReference type="InterPro" id="IPR029047">
    <property type="entry name" value="HSP70_peptide-bd_sf"/>
</dbReference>
<dbReference type="Gene3D" id="2.60.34.10">
    <property type="entry name" value="Substrate Binding Domain Of DNAk, Chain A, domain 1"/>
    <property type="match status" value="1"/>
</dbReference>
<dbReference type="GO" id="GO:0005524">
    <property type="term" value="F:ATP binding"/>
    <property type="evidence" value="ECO:0007669"/>
    <property type="project" value="UniProtKB-KW"/>
</dbReference>
<dbReference type="InterPro" id="IPR043129">
    <property type="entry name" value="ATPase_NBD"/>
</dbReference>
<dbReference type="InterPro" id="IPR013126">
    <property type="entry name" value="Hsp_70_fam"/>
</dbReference>
<dbReference type="KEGG" id="eiv:EIN_484230"/>
<keyword evidence="2" id="KW-0547">Nucleotide-binding</keyword>
<dbReference type="GO" id="GO:0140662">
    <property type="term" value="F:ATP-dependent protein folding chaperone"/>
    <property type="evidence" value="ECO:0007669"/>
    <property type="project" value="InterPro"/>
</dbReference>
<dbReference type="VEuPathDB" id="AmoebaDB:EIN_484230"/>
<dbReference type="Gene3D" id="3.30.420.40">
    <property type="match status" value="2"/>
</dbReference>
<keyword evidence="5" id="KW-1185">Reference proteome</keyword>
<protein>
    <submittedName>
        <fullName evidence="4">DnaK family protein</fullName>
    </submittedName>
</protein>
<evidence type="ECO:0000313" key="5">
    <source>
        <dbReference type="Proteomes" id="UP000014680"/>
    </source>
</evidence>
<dbReference type="SUPFAM" id="SSF53067">
    <property type="entry name" value="Actin-like ATPase domain"/>
    <property type="match status" value="2"/>
</dbReference>
<gene>
    <name evidence="4" type="ORF">EIN_484230</name>
</gene>
<name>A0A0A1U4D8_ENTIV</name>
<keyword evidence="3" id="KW-0067">ATP-binding</keyword>
<dbReference type="PROSITE" id="PS01036">
    <property type="entry name" value="HSP70_3"/>
    <property type="match status" value="1"/>
</dbReference>
<dbReference type="FunFam" id="3.30.420.40:FF:000028">
    <property type="entry name" value="heat shock 70 kDa protein-like"/>
    <property type="match status" value="1"/>
</dbReference>
<dbReference type="Pfam" id="PF00012">
    <property type="entry name" value="HSP70"/>
    <property type="match status" value="1"/>
</dbReference>
<evidence type="ECO:0000313" key="4">
    <source>
        <dbReference type="EMBL" id="ELP89121.1"/>
    </source>
</evidence>
<dbReference type="EMBL" id="KB206670">
    <property type="protein sequence ID" value="ELP89121.1"/>
    <property type="molecule type" value="Genomic_DNA"/>
</dbReference>
<evidence type="ECO:0000256" key="2">
    <source>
        <dbReference type="ARBA" id="ARBA00022741"/>
    </source>
</evidence>
<dbReference type="SUPFAM" id="SSF100920">
    <property type="entry name" value="Heat shock protein 70kD (HSP70), peptide-binding domain"/>
    <property type="match status" value="1"/>
</dbReference>
<dbReference type="GeneID" id="14888262"/>
<dbReference type="InterPro" id="IPR018181">
    <property type="entry name" value="Heat_shock_70_CS"/>
</dbReference>
<feature type="non-terminal residue" evidence="4">
    <location>
        <position position="1"/>
    </location>
</feature>
<proteinExistence type="inferred from homology"/>
<dbReference type="AlphaFoldDB" id="A0A0A1U4D8"/>
<dbReference type="Proteomes" id="UP000014680">
    <property type="component" value="Unassembled WGS sequence"/>
</dbReference>
<reference evidence="4 5" key="1">
    <citation type="submission" date="2012-10" db="EMBL/GenBank/DDBJ databases">
        <authorList>
            <person name="Zafar N."/>
            <person name="Inman J."/>
            <person name="Hall N."/>
            <person name="Lorenzi H."/>
            <person name="Caler E."/>
        </authorList>
    </citation>
    <scope>NUCLEOTIDE SEQUENCE [LARGE SCALE GENOMIC DNA]</scope>
    <source>
        <strain evidence="4 5">IP1</strain>
    </source>
</reference>
<comment type="similarity">
    <text evidence="1">Belongs to the heat shock protein 70 family.</text>
</comment>
<evidence type="ECO:0000256" key="3">
    <source>
        <dbReference type="ARBA" id="ARBA00022840"/>
    </source>
</evidence>
<dbReference type="PANTHER" id="PTHR19375">
    <property type="entry name" value="HEAT SHOCK PROTEIN 70KDA"/>
    <property type="match status" value="1"/>
</dbReference>
<organism evidence="4 5">
    <name type="scientific">Entamoeba invadens IP1</name>
    <dbReference type="NCBI Taxonomy" id="370355"/>
    <lineage>
        <taxon>Eukaryota</taxon>
        <taxon>Amoebozoa</taxon>
        <taxon>Evosea</taxon>
        <taxon>Archamoebae</taxon>
        <taxon>Mastigamoebida</taxon>
        <taxon>Entamoebidae</taxon>
        <taxon>Entamoeba</taxon>
    </lineage>
</organism>
<dbReference type="RefSeq" id="XP_004255892.1">
    <property type="nucleotide sequence ID" value="XM_004255844.1"/>
</dbReference>
<dbReference type="Gene3D" id="3.90.640.10">
    <property type="entry name" value="Actin, Chain A, domain 4"/>
    <property type="match status" value="1"/>
</dbReference>
<accession>A0A0A1U4D8</accession>
<evidence type="ECO:0000256" key="1">
    <source>
        <dbReference type="ARBA" id="ARBA00007381"/>
    </source>
</evidence>
<dbReference type="OrthoDB" id="29253at2759"/>